<feature type="compositionally biased region" description="Basic residues" evidence="8">
    <location>
        <begin position="452"/>
        <end position="472"/>
    </location>
</feature>
<accession>A0ABW2SM19</accession>
<dbReference type="SFLD" id="SFLDG01384">
    <property type="entry name" value="thioether_bond_formation_requi"/>
    <property type="match status" value="1"/>
</dbReference>
<dbReference type="EMBL" id="JBHTEF010000001">
    <property type="protein sequence ID" value="MFC7580920.1"/>
    <property type="molecule type" value="Genomic_DNA"/>
</dbReference>
<dbReference type="InterPro" id="IPR007197">
    <property type="entry name" value="rSAM"/>
</dbReference>
<dbReference type="InterPro" id="IPR047207">
    <property type="entry name" value="SPASM_anSME"/>
</dbReference>
<evidence type="ECO:0000256" key="1">
    <source>
        <dbReference type="ARBA" id="ARBA00001966"/>
    </source>
</evidence>
<sequence length="472" mass="52809">MTTAIPRQQTAEPAAPRMHFSALAKPAGAACNLDCTYCFFLSKELLYDEAGQRMSDHDLERFISDFLDSQPDGDVSIEWQGGEPTLRGLPFFKRAVELSEKYRRPAQDVTHSIQTNGTLITDEWADFLAENHFLVGLSIDGPAQYHDVYRVNKAGRGTQAQVLRAWEILQRHHVDTNILCTVHAGNADHPHEVYRYFRDALGAEFIQFIPIVERVTPAQRDIAEAGWHGQGEERPLYRQRGSDVTSRSVGPEQWGAFLSTIFDEWVKRDVGRVFVQLFDVTVGNAMGIYTLCTHSPTCGNAIAVLHNGDVYACDHYVEPAYLRGNIATESMRDIVASPEQRRFGMSKMTELSAQCQACDVRWACQGGCPKDRFVKTLDGRELNYLCEGYRTFFRHAQPDVAAMVSLVQSGRKACGIMDMPRDEDGRLLQPVPTAGAQGPEPTMSERSSGRPGKPKAKVKPKARAKKGGRRRR</sequence>
<dbReference type="PANTHER" id="PTHR43273">
    <property type="entry name" value="ANAEROBIC SULFATASE-MATURATING ENZYME HOMOLOG ASLB-RELATED"/>
    <property type="match status" value="1"/>
</dbReference>
<dbReference type="Pfam" id="PF04055">
    <property type="entry name" value="Radical_SAM"/>
    <property type="match status" value="1"/>
</dbReference>
<organism evidence="10 11">
    <name type="scientific">Schaalia naturae</name>
    <dbReference type="NCBI Taxonomy" id="635203"/>
    <lineage>
        <taxon>Bacteria</taxon>
        <taxon>Bacillati</taxon>
        <taxon>Actinomycetota</taxon>
        <taxon>Actinomycetes</taxon>
        <taxon>Actinomycetales</taxon>
        <taxon>Actinomycetaceae</taxon>
        <taxon>Schaalia</taxon>
    </lineage>
</organism>
<dbReference type="Gene3D" id="3.20.20.70">
    <property type="entry name" value="Aldolase class I"/>
    <property type="match status" value="1"/>
</dbReference>
<dbReference type="InterPro" id="IPR023885">
    <property type="entry name" value="4Fe4S-binding_SPASM_dom"/>
</dbReference>
<evidence type="ECO:0000259" key="9">
    <source>
        <dbReference type="PROSITE" id="PS51918"/>
    </source>
</evidence>
<evidence type="ECO:0000256" key="5">
    <source>
        <dbReference type="ARBA" id="ARBA00023004"/>
    </source>
</evidence>
<evidence type="ECO:0000256" key="3">
    <source>
        <dbReference type="ARBA" id="ARBA00022691"/>
    </source>
</evidence>
<evidence type="ECO:0000313" key="10">
    <source>
        <dbReference type="EMBL" id="MFC7580920.1"/>
    </source>
</evidence>
<dbReference type="SFLD" id="SFLDG01072">
    <property type="entry name" value="dehydrogenase_like"/>
    <property type="match status" value="1"/>
</dbReference>
<dbReference type="SFLD" id="SFLDG01067">
    <property type="entry name" value="SPASM/twitch_domain_containing"/>
    <property type="match status" value="1"/>
</dbReference>
<keyword evidence="5" id="KW-0408">Iron</keyword>
<dbReference type="Proteomes" id="UP001596527">
    <property type="component" value="Unassembled WGS sequence"/>
</dbReference>
<keyword evidence="2" id="KW-0004">4Fe-4S</keyword>
<comment type="caution">
    <text evidence="10">The sequence shown here is derived from an EMBL/GenBank/DDBJ whole genome shotgun (WGS) entry which is preliminary data.</text>
</comment>
<name>A0ABW2SM19_9ACTO</name>
<evidence type="ECO:0000256" key="8">
    <source>
        <dbReference type="SAM" id="MobiDB-lite"/>
    </source>
</evidence>
<dbReference type="SUPFAM" id="SSF102114">
    <property type="entry name" value="Radical SAM enzymes"/>
    <property type="match status" value="1"/>
</dbReference>
<protein>
    <submittedName>
        <fullName evidence="10">Anaerobic sulfatase maturase</fullName>
    </submittedName>
</protein>
<dbReference type="RefSeq" id="WP_380973554.1">
    <property type="nucleotide sequence ID" value="NZ_JBHTEF010000001.1"/>
</dbReference>
<dbReference type="InterPro" id="IPR013785">
    <property type="entry name" value="Aldolase_TIM"/>
</dbReference>
<evidence type="ECO:0000256" key="4">
    <source>
        <dbReference type="ARBA" id="ARBA00022723"/>
    </source>
</evidence>
<reference evidence="11" key="1">
    <citation type="journal article" date="2019" name="Int. J. Syst. Evol. Microbiol.">
        <title>The Global Catalogue of Microorganisms (GCM) 10K type strain sequencing project: providing services to taxonomists for standard genome sequencing and annotation.</title>
        <authorList>
            <consortium name="The Broad Institute Genomics Platform"/>
            <consortium name="The Broad Institute Genome Sequencing Center for Infectious Disease"/>
            <person name="Wu L."/>
            <person name="Ma J."/>
        </authorList>
    </citation>
    <scope>NUCLEOTIDE SEQUENCE [LARGE SCALE GENOMIC DNA]</scope>
    <source>
        <strain evidence="11">CCUG 56698</strain>
    </source>
</reference>
<dbReference type="InterPro" id="IPR023867">
    <property type="entry name" value="Sulphatase_maturase_rSAM"/>
</dbReference>
<dbReference type="NCBIfam" id="TIGR04085">
    <property type="entry name" value="rSAM_more_4Fe4S"/>
    <property type="match status" value="1"/>
</dbReference>
<dbReference type="CDD" id="cd21120">
    <property type="entry name" value="SPASM_anSME"/>
    <property type="match status" value="1"/>
</dbReference>
<dbReference type="PANTHER" id="PTHR43273:SF3">
    <property type="entry name" value="ANAEROBIC SULFATASE-MATURATING ENZYME HOMOLOG ASLB-RELATED"/>
    <property type="match status" value="1"/>
</dbReference>
<comment type="similarity">
    <text evidence="7">Belongs to the radical SAM superfamily. Anaerobic sulfatase-maturating enzyme family.</text>
</comment>
<dbReference type="SFLD" id="SFLDG01386">
    <property type="entry name" value="main_SPASM_domain-containing"/>
    <property type="match status" value="1"/>
</dbReference>
<gene>
    <name evidence="10" type="ORF">ACFQWG_06880</name>
</gene>
<dbReference type="InterPro" id="IPR058240">
    <property type="entry name" value="rSAM_sf"/>
</dbReference>
<dbReference type="CDD" id="cd01335">
    <property type="entry name" value="Radical_SAM"/>
    <property type="match status" value="1"/>
</dbReference>
<keyword evidence="11" id="KW-1185">Reference proteome</keyword>
<evidence type="ECO:0000313" key="11">
    <source>
        <dbReference type="Proteomes" id="UP001596527"/>
    </source>
</evidence>
<dbReference type="NCBIfam" id="TIGR03942">
    <property type="entry name" value="sulfatase_rSAM"/>
    <property type="match status" value="1"/>
</dbReference>
<evidence type="ECO:0000256" key="2">
    <source>
        <dbReference type="ARBA" id="ARBA00022485"/>
    </source>
</evidence>
<feature type="domain" description="Radical SAM core" evidence="9">
    <location>
        <begin position="14"/>
        <end position="252"/>
    </location>
</feature>
<keyword evidence="4" id="KW-0479">Metal-binding</keyword>
<evidence type="ECO:0000256" key="7">
    <source>
        <dbReference type="ARBA" id="ARBA00023601"/>
    </source>
</evidence>
<dbReference type="SFLD" id="SFLDF00285">
    <property type="entry name" value="anaerobic_Ser-type_sulfatase-m"/>
    <property type="match status" value="1"/>
</dbReference>
<evidence type="ECO:0000256" key="6">
    <source>
        <dbReference type="ARBA" id="ARBA00023014"/>
    </source>
</evidence>
<dbReference type="InterPro" id="IPR034491">
    <property type="entry name" value="Anaerob_Ser_sulfatase-maturase"/>
</dbReference>
<proteinExistence type="inferred from homology"/>
<dbReference type="Pfam" id="PF13186">
    <property type="entry name" value="SPASM"/>
    <property type="match status" value="1"/>
</dbReference>
<keyword evidence="3" id="KW-0949">S-adenosyl-L-methionine</keyword>
<dbReference type="SFLD" id="SFLDS00029">
    <property type="entry name" value="Radical_SAM"/>
    <property type="match status" value="1"/>
</dbReference>
<dbReference type="PROSITE" id="PS51918">
    <property type="entry name" value="RADICAL_SAM"/>
    <property type="match status" value="1"/>
</dbReference>
<feature type="region of interest" description="Disordered" evidence="8">
    <location>
        <begin position="417"/>
        <end position="472"/>
    </location>
</feature>
<keyword evidence="6" id="KW-0411">Iron-sulfur</keyword>
<comment type="cofactor">
    <cofactor evidence="1">
        <name>[4Fe-4S] cluster</name>
        <dbReference type="ChEBI" id="CHEBI:49883"/>
    </cofactor>
</comment>